<dbReference type="GeneID" id="17036872"/>
<reference evidence="14 15" key="1">
    <citation type="journal article" date="2012" name="Genome Biol.">
        <title>The genome of the polar eukaryotic microalga coccomyxa subellipsoidea reveals traits of cold adaptation.</title>
        <authorList>
            <person name="Blanc G."/>
            <person name="Agarkova I."/>
            <person name="Grimwood J."/>
            <person name="Kuo A."/>
            <person name="Brueggeman A."/>
            <person name="Dunigan D."/>
            <person name="Gurnon J."/>
            <person name="Ladunga I."/>
            <person name="Lindquist E."/>
            <person name="Lucas S."/>
            <person name="Pangilinan J."/>
            <person name="Proschold T."/>
            <person name="Salamov A."/>
            <person name="Schmutz J."/>
            <person name="Weeks D."/>
            <person name="Yamada T."/>
            <person name="Claverie J.M."/>
            <person name="Grigoriev I."/>
            <person name="Van Etten J."/>
            <person name="Lomsadze A."/>
            <person name="Borodovsky M."/>
        </authorList>
    </citation>
    <scope>NUCLEOTIDE SEQUENCE [LARGE SCALE GENOMIC DNA]</scope>
    <source>
        <strain evidence="14 15">C-169</strain>
    </source>
</reference>
<dbReference type="PANTHER" id="PTHR42837">
    <property type="entry name" value="REGULATOR OF SIGMA-E PROTEASE RSEP"/>
    <property type="match status" value="1"/>
</dbReference>
<keyword evidence="15" id="KW-1185">Reference proteome</keyword>
<keyword evidence="8 12" id="KW-1133">Transmembrane helix</keyword>
<dbReference type="SUPFAM" id="SSF50156">
    <property type="entry name" value="PDZ domain-like"/>
    <property type="match status" value="1"/>
</dbReference>
<comment type="subcellular location">
    <subcellularLocation>
        <location evidence="2">Membrane</location>
        <topology evidence="2">Multi-pass membrane protein</topology>
    </subcellularLocation>
</comment>
<proteinExistence type="inferred from homology"/>
<evidence type="ECO:0000256" key="11">
    <source>
        <dbReference type="SAM" id="MobiDB-lite"/>
    </source>
</evidence>
<dbReference type="RefSeq" id="XP_005643548.1">
    <property type="nucleotide sequence ID" value="XM_005643491.1"/>
</dbReference>
<feature type="compositionally biased region" description="Basic residues" evidence="11">
    <location>
        <begin position="44"/>
        <end position="54"/>
    </location>
</feature>
<dbReference type="Pfam" id="PF02163">
    <property type="entry name" value="Peptidase_M50"/>
    <property type="match status" value="1"/>
</dbReference>
<evidence type="ECO:0000256" key="1">
    <source>
        <dbReference type="ARBA" id="ARBA00001947"/>
    </source>
</evidence>
<dbReference type="Gene3D" id="2.30.42.10">
    <property type="match status" value="1"/>
</dbReference>
<dbReference type="InterPro" id="IPR036034">
    <property type="entry name" value="PDZ_sf"/>
</dbReference>
<accession>I0YKT5</accession>
<dbReference type="InterPro" id="IPR008915">
    <property type="entry name" value="Peptidase_M50"/>
</dbReference>
<keyword evidence="5 12" id="KW-0812">Transmembrane</keyword>
<dbReference type="InterPro" id="IPR041489">
    <property type="entry name" value="PDZ_6"/>
</dbReference>
<evidence type="ECO:0000256" key="10">
    <source>
        <dbReference type="ARBA" id="ARBA00023136"/>
    </source>
</evidence>
<evidence type="ECO:0000313" key="15">
    <source>
        <dbReference type="Proteomes" id="UP000007264"/>
    </source>
</evidence>
<evidence type="ECO:0000256" key="6">
    <source>
        <dbReference type="ARBA" id="ARBA00022801"/>
    </source>
</evidence>
<dbReference type="PANTHER" id="PTHR42837:SF2">
    <property type="entry name" value="MEMBRANE METALLOPROTEASE ARASP2, CHLOROPLASTIC-RELATED"/>
    <property type="match status" value="1"/>
</dbReference>
<dbReference type="InterPro" id="IPR001478">
    <property type="entry name" value="PDZ"/>
</dbReference>
<gene>
    <name evidence="14" type="ORF">COCSUDRAFT_54812</name>
</gene>
<evidence type="ECO:0000313" key="14">
    <source>
        <dbReference type="EMBL" id="EIE19004.1"/>
    </source>
</evidence>
<protein>
    <submittedName>
        <fullName evidence="14">Intramembrane metalloprotease</fullName>
    </submittedName>
</protein>
<feature type="domain" description="PDZ" evidence="13">
    <location>
        <begin position="250"/>
        <end position="316"/>
    </location>
</feature>
<evidence type="ECO:0000256" key="7">
    <source>
        <dbReference type="ARBA" id="ARBA00022833"/>
    </source>
</evidence>
<evidence type="ECO:0000259" key="13">
    <source>
        <dbReference type="PROSITE" id="PS50106"/>
    </source>
</evidence>
<dbReference type="KEGG" id="csl:COCSUDRAFT_54812"/>
<feature type="region of interest" description="Disordered" evidence="11">
    <location>
        <begin position="39"/>
        <end position="103"/>
    </location>
</feature>
<evidence type="ECO:0000256" key="8">
    <source>
        <dbReference type="ARBA" id="ARBA00022989"/>
    </source>
</evidence>
<evidence type="ECO:0000256" key="12">
    <source>
        <dbReference type="SAM" id="Phobius"/>
    </source>
</evidence>
<organism evidence="14 15">
    <name type="scientific">Coccomyxa subellipsoidea (strain C-169)</name>
    <name type="common">Green microalga</name>
    <dbReference type="NCBI Taxonomy" id="574566"/>
    <lineage>
        <taxon>Eukaryota</taxon>
        <taxon>Viridiplantae</taxon>
        <taxon>Chlorophyta</taxon>
        <taxon>core chlorophytes</taxon>
        <taxon>Trebouxiophyceae</taxon>
        <taxon>Trebouxiophyceae incertae sedis</taxon>
        <taxon>Coccomyxaceae</taxon>
        <taxon>Coccomyxa</taxon>
        <taxon>Coccomyxa subellipsoidea</taxon>
    </lineage>
</organism>
<evidence type="ECO:0000256" key="2">
    <source>
        <dbReference type="ARBA" id="ARBA00004141"/>
    </source>
</evidence>
<keyword evidence="10 12" id="KW-0472">Membrane</keyword>
<feature type="compositionally biased region" description="Basic and acidic residues" evidence="11">
    <location>
        <begin position="63"/>
        <end position="73"/>
    </location>
</feature>
<comment type="caution">
    <text evidence="14">The sequence shown here is derived from an EMBL/GenBank/DDBJ whole genome shotgun (WGS) entry which is preliminary data.</text>
</comment>
<comment type="cofactor">
    <cofactor evidence="1">
        <name>Zn(2+)</name>
        <dbReference type="ChEBI" id="CHEBI:29105"/>
    </cofactor>
</comment>
<feature type="transmembrane region" description="Helical" evidence="12">
    <location>
        <begin position="473"/>
        <end position="491"/>
    </location>
</feature>
<feature type="transmembrane region" description="Helical" evidence="12">
    <location>
        <begin position="236"/>
        <end position="255"/>
    </location>
</feature>
<evidence type="ECO:0000256" key="3">
    <source>
        <dbReference type="ARBA" id="ARBA00009989"/>
    </source>
</evidence>
<comment type="similarity">
    <text evidence="3">Belongs to the peptidase M50A family.</text>
</comment>
<dbReference type="GO" id="GO:0006508">
    <property type="term" value="P:proteolysis"/>
    <property type="evidence" value="ECO:0007669"/>
    <property type="project" value="UniProtKB-KW"/>
</dbReference>
<keyword evidence="9 14" id="KW-0482">Metalloprotease</keyword>
<dbReference type="Pfam" id="PF17820">
    <property type="entry name" value="PDZ_6"/>
    <property type="match status" value="1"/>
</dbReference>
<dbReference type="Proteomes" id="UP000007264">
    <property type="component" value="Unassembled WGS sequence"/>
</dbReference>
<sequence>MMQIQQSLSRGCPTSCPRHALKQTARSRQIAPQSLQCRYGVKSPSRHHLHRRQGPSRCCSSRDASHQDTEEVNSRSALLSDHEEAGTSGNVDSEPSALEQRSQPRERWELASWMLGHKHPGMSSVLLGAAGFSLLGGTIDFSGPQSIATALGVLAGIIAIHECGHFAAARLQGIHVTKFAIGFGPPLLSYQGKDVEYSLRAIPLGGYVAFPDDDPESKYEAEDPDLLKNRSIAERALVISAGVIANIIFAFSILFTQVSTVGVSESVFRPGVLVPDVSRASPAAEAGLRRGDVILKVQDLEATASRSTIPRVVQYIIDHPEKKLDFTVSRGGSIVHIPVTPALAADGGGRIGVSLAPNAKIVRRAAKGISEALSLTGSEFSRLLNIVTGGLQQVIFNFEKTKDSLSGPVAIVAVGAEVARSDAAGLFQFAAILNINLAVINILPLPALDGGYLALLLAEAVRGKKLPAGVEQGIMASGFLLITAVGLLLVLRDTLNLTLGSTGL</sequence>
<dbReference type="EMBL" id="AGSI01000021">
    <property type="protein sequence ID" value="EIE19004.1"/>
    <property type="molecule type" value="Genomic_DNA"/>
</dbReference>
<dbReference type="OrthoDB" id="445896at2759"/>
<dbReference type="CDD" id="cd06163">
    <property type="entry name" value="S2P-M50_PDZ_RseP-like"/>
    <property type="match status" value="1"/>
</dbReference>
<feature type="transmembrane region" description="Helical" evidence="12">
    <location>
        <begin position="437"/>
        <end position="461"/>
    </location>
</feature>
<keyword evidence="7" id="KW-0862">Zinc</keyword>
<name>I0YKT5_COCSC</name>
<dbReference type="GO" id="GO:0004222">
    <property type="term" value="F:metalloendopeptidase activity"/>
    <property type="evidence" value="ECO:0007669"/>
    <property type="project" value="InterPro"/>
</dbReference>
<dbReference type="PROSITE" id="PS50106">
    <property type="entry name" value="PDZ"/>
    <property type="match status" value="1"/>
</dbReference>
<dbReference type="AlphaFoldDB" id="I0YKT5"/>
<dbReference type="STRING" id="574566.I0YKT5"/>
<dbReference type="GO" id="GO:0016020">
    <property type="term" value="C:membrane"/>
    <property type="evidence" value="ECO:0007669"/>
    <property type="project" value="UniProtKB-SubCell"/>
</dbReference>
<keyword evidence="4" id="KW-0645">Protease</keyword>
<evidence type="ECO:0000256" key="4">
    <source>
        <dbReference type="ARBA" id="ARBA00022670"/>
    </source>
</evidence>
<keyword evidence="6" id="KW-0378">Hydrolase</keyword>
<dbReference type="InterPro" id="IPR004387">
    <property type="entry name" value="Pept_M50_Zn"/>
</dbReference>
<dbReference type="NCBIfam" id="TIGR00054">
    <property type="entry name" value="RIP metalloprotease RseP"/>
    <property type="match status" value="2"/>
</dbReference>
<dbReference type="eggNOG" id="ENOG502QT40">
    <property type="taxonomic scope" value="Eukaryota"/>
</dbReference>
<evidence type="ECO:0000256" key="5">
    <source>
        <dbReference type="ARBA" id="ARBA00022692"/>
    </source>
</evidence>
<dbReference type="SMART" id="SM00228">
    <property type="entry name" value="PDZ"/>
    <property type="match status" value="1"/>
</dbReference>
<dbReference type="CDD" id="cd23081">
    <property type="entry name" value="cpPDZ_EcRseP-like"/>
    <property type="match status" value="1"/>
</dbReference>
<evidence type="ECO:0000256" key="9">
    <source>
        <dbReference type="ARBA" id="ARBA00023049"/>
    </source>
</evidence>